<evidence type="ECO:0000313" key="3">
    <source>
        <dbReference type="Proteomes" id="UP000504637"/>
    </source>
</evidence>
<gene>
    <name evidence="4" type="ORF">K489DRAFT_12596</name>
</gene>
<evidence type="ECO:0000313" key="4">
    <source>
        <dbReference type="RefSeq" id="XP_033464343.1"/>
    </source>
</evidence>
<accession>A0A6J3MK31</accession>
<sequence length="213" mass="23363">MSIFDFANPYHAYIFGTSFWYFLRGIVRVIDPATVCDWFRPPSQLAEPNDLELYTTRVDAYGLLALSALLLVLADAVPLPNALVGSTLNSTFTTSPSATRTKRPYAPAIIFITILHHIFTGIGSFSHWSRPTHRTIAMDIGVWGNVGLSLLGVAALVYLNGGSELAGKVGEAINKESDKLQGQAQNLQEQAQNVIGNIREDVREATRSTRKRA</sequence>
<keyword evidence="2" id="KW-0472">Membrane</keyword>
<keyword evidence="2" id="KW-1133">Transmembrane helix</keyword>
<dbReference type="RefSeq" id="XP_033464343.1">
    <property type="nucleotide sequence ID" value="XM_033599007.1"/>
</dbReference>
<reference evidence="4" key="1">
    <citation type="submission" date="2020-01" db="EMBL/GenBank/DDBJ databases">
        <authorList>
            <consortium name="DOE Joint Genome Institute"/>
            <person name="Haridas S."/>
            <person name="Albert R."/>
            <person name="Binder M."/>
            <person name="Bloem J."/>
            <person name="Labutti K."/>
            <person name="Salamov A."/>
            <person name="Andreopoulos B."/>
            <person name="Baker S.E."/>
            <person name="Barry K."/>
            <person name="Bills G."/>
            <person name="Bluhm B.H."/>
            <person name="Cannon C."/>
            <person name="Castanera R."/>
            <person name="Culley D.E."/>
            <person name="Daum C."/>
            <person name="Ezra D."/>
            <person name="Gonzalez J.B."/>
            <person name="Henrissat B."/>
            <person name="Kuo A."/>
            <person name="Liang C."/>
            <person name="Lipzen A."/>
            <person name="Lutzoni F."/>
            <person name="Magnuson J."/>
            <person name="Mondo S."/>
            <person name="Nolan M."/>
            <person name="Ohm R."/>
            <person name="Pangilinan J."/>
            <person name="Park H.-J."/>
            <person name="Ramirez L."/>
            <person name="Alfaro M."/>
            <person name="Sun H."/>
            <person name="Tritt A."/>
            <person name="Yoshinaga Y."/>
            <person name="Zwiers L.-H."/>
            <person name="Turgeon B.G."/>
            <person name="Goodwin S.B."/>
            <person name="Spatafora J.W."/>
            <person name="Crous P.W."/>
            <person name="Grigoriev I.V."/>
        </authorList>
    </citation>
    <scope>NUCLEOTIDE SEQUENCE</scope>
    <source>
        <strain evidence="4">CBS 342.82</strain>
    </source>
</reference>
<dbReference type="GeneID" id="54356806"/>
<evidence type="ECO:0000256" key="1">
    <source>
        <dbReference type="SAM" id="Coils"/>
    </source>
</evidence>
<protein>
    <submittedName>
        <fullName evidence="4">Uncharacterized protein</fullName>
    </submittedName>
</protein>
<name>A0A6J3MK31_9PEZI</name>
<keyword evidence="1" id="KW-0175">Coiled coil</keyword>
<dbReference type="OrthoDB" id="6509908at2759"/>
<feature type="coiled-coil region" evidence="1">
    <location>
        <begin position="170"/>
        <end position="204"/>
    </location>
</feature>
<dbReference type="Proteomes" id="UP000504637">
    <property type="component" value="Unplaced"/>
</dbReference>
<reference evidence="4" key="2">
    <citation type="submission" date="2020-04" db="EMBL/GenBank/DDBJ databases">
        <authorList>
            <consortium name="NCBI Genome Project"/>
        </authorList>
    </citation>
    <scope>NUCLEOTIDE SEQUENCE</scope>
    <source>
        <strain evidence="4">CBS 342.82</strain>
    </source>
</reference>
<keyword evidence="2" id="KW-0812">Transmembrane</keyword>
<dbReference type="AlphaFoldDB" id="A0A6J3MK31"/>
<reference evidence="4" key="3">
    <citation type="submission" date="2025-08" db="UniProtKB">
        <authorList>
            <consortium name="RefSeq"/>
        </authorList>
    </citation>
    <scope>IDENTIFICATION</scope>
    <source>
        <strain evidence="4">CBS 342.82</strain>
    </source>
</reference>
<feature type="transmembrane region" description="Helical" evidence="2">
    <location>
        <begin position="60"/>
        <end position="84"/>
    </location>
</feature>
<proteinExistence type="predicted"/>
<organism evidence="4">
    <name type="scientific">Dissoconium aciculare CBS 342.82</name>
    <dbReference type="NCBI Taxonomy" id="1314786"/>
    <lineage>
        <taxon>Eukaryota</taxon>
        <taxon>Fungi</taxon>
        <taxon>Dikarya</taxon>
        <taxon>Ascomycota</taxon>
        <taxon>Pezizomycotina</taxon>
        <taxon>Dothideomycetes</taxon>
        <taxon>Dothideomycetidae</taxon>
        <taxon>Mycosphaerellales</taxon>
        <taxon>Dissoconiaceae</taxon>
        <taxon>Dissoconium</taxon>
    </lineage>
</organism>
<evidence type="ECO:0000256" key="2">
    <source>
        <dbReference type="SAM" id="Phobius"/>
    </source>
</evidence>
<feature type="transmembrane region" description="Helical" evidence="2">
    <location>
        <begin position="105"/>
        <end position="128"/>
    </location>
</feature>
<keyword evidence="3" id="KW-1185">Reference proteome</keyword>
<feature type="transmembrane region" description="Helical" evidence="2">
    <location>
        <begin position="140"/>
        <end position="159"/>
    </location>
</feature>
<dbReference type="PANTHER" id="PTHR39605:SF1">
    <property type="entry name" value="MAJOR FACILITATOR SUPERFAMILY (MFS) PROFILE DOMAIN-CONTAINING PROTEIN"/>
    <property type="match status" value="1"/>
</dbReference>
<dbReference type="PANTHER" id="PTHR39605">
    <property type="entry name" value="MAJOR FACILITATOR SUPERFAMILY (MFS) PROFILE DOMAIN-CONTAINING PROTEIN"/>
    <property type="match status" value="1"/>
</dbReference>